<evidence type="ECO:0000313" key="1">
    <source>
        <dbReference type="EMBL" id="KAJ5175499.1"/>
    </source>
</evidence>
<dbReference type="Proteomes" id="UP001149163">
    <property type="component" value="Unassembled WGS sequence"/>
</dbReference>
<sequence length="136" mass="14751">MPHISSVLSISPPWTATLLIAHPCLCDPLGAIRPYVPRIATRQDPLGEIRVREVPVEARCPPATAVPGVEVDPPPVVDPDPAPALAVPAEVVDATGARVIVAHLAQIKALHKAQRKTNQECYGEPPSRDIRQLWRY</sequence>
<proteinExistence type="predicted"/>
<dbReference type="GeneID" id="81422677"/>
<dbReference type="AlphaFoldDB" id="A0A9W9IFV3"/>
<organism evidence="1 2">
    <name type="scientific">Penicillium canariense</name>
    <dbReference type="NCBI Taxonomy" id="189055"/>
    <lineage>
        <taxon>Eukaryota</taxon>
        <taxon>Fungi</taxon>
        <taxon>Dikarya</taxon>
        <taxon>Ascomycota</taxon>
        <taxon>Pezizomycotina</taxon>
        <taxon>Eurotiomycetes</taxon>
        <taxon>Eurotiomycetidae</taxon>
        <taxon>Eurotiales</taxon>
        <taxon>Aspergillaceae</taxon>
        <taxon>Penicillium</taxon>
    </lineage>
</organism>
<accession>A0A9W9IFV3</accession>
<dbReference type="EMBL" id="JAPQKN010000001">
    <property type="protein sequence ID" value="KAJ5175499.1"/>
    <property type="molecule type" value="Genomic_DNA"/>
</dbReference>
<gene>
    <name evidence="1" type="ORF">N7482_001376</name>
</gene>
<keyword evidence="2" id="KW-1185">Reference proteome</keyword>
<comment type="caution">
    <text evidence="1">The sequence shown here is derived from an EMBL/GenBank/DDBJ whole genome shotgun (WGS) entry which is preliminary data.</text>
</comment>
<reference evidence="1" key="2">
    <citation type="journal article" date="2023" name="IMA Fungus">
        <title>Comparative genomic study of the Penicillium genus elucidates a diverse pangenome and 15 lateral gene transfer events.</title>
        <authorList>
            <person name="Petersen C."/>
            <person name="Sorensen T."/>
            <person name="Nielsen M.R."/>
            <person name="Sondergaard T.E."/>
            <person name="Sorensen J.L."/>
            <person name="Fitzpatrick D.A."/>
            <person name="Frisvad J.C."/>
            <person name="Nielsen K.L."/>
        </authorList>
    </citation>
    <scope>NUCLEOTIDE SEQUENCE</scope>
    <source>
        <strain evidence="1">IBT 26290</strain>
    </source>
</reference>
<dbReference type="RefSeq" id="XP_056547107.1">
    <property type="nucleotide sequence ID" value="XM_056683501.1"/>
</dbReference>
<name>A0A9W9IFV3_9EURO</name>
<reference evidence="1" key="1">
    <citation type="submission" date="2022-11" db="EMBL/GenBank/DDBJ databases">
        <authorList>
            <person name="Petersen C."/>
        </authorList>
    </citation>
    <scope>NUCLEOTIDE SEQUENCE</scope>
    <source>
        <strain evidence="1">IBT 26290</strain>
    </source>
</reference>
<evidence type="ECO:0000313" key="2">
    <source>
        <dbReference type="Proteomes" id="UP001149163"/>
    </source>
</evidence>
<protein>
    <submittedName>
        <fullName evidence="1">Uncharacterized protein</fullName>
    </submittedName>
</protein>